<dbReference type="AlphaFoldDB" id="K8F3V6"/>
<evidence type="ECO:0000313" key="10">
    <source>
        <dbReference type="Proteomes" id="UP000198341"/>
    </source>
</evidence>
<dbReference type="GO" id="GO:0005886">
    <property type="term" value="C:plasma membrane"/>
    <property type="evidence" value="ECO:0007669"/>
    <property type="project" value="UniProtKB-SubCell"/>
</dbReference>
<dbReference type="KEGG" id="bpg:Bathy13g01850"/>
<feature type="transmembrane region" description="Helical" evidence="8">
    <location>
        <begin position="276"/>
        <end position="298"/>
    </location>
</feature>
<comment type="subcellular location">
    <subcellularLocation>
        <location evidence="1">Cell membrane</location>
        <topology evidence="1">Multi-pass membrane protein</topology>
    </subcellularLocation>
</comment>
<keyword evidence="10" id="KW-1185">Reference proteome</keyword>
<gene>
    <name evidence="9" type="ordered locus">Bathy13g01850</name>
</gene>
<feature type="compositionally biased region" description="Low complexity" evidence="7">
    <location>
        <begin position="22"/>
        <end position="33"/>
    </location>
</feature>
<evidence type="ECO:0000256" key="2">
    <source>
        <dbReference type="ARBA" id="ARBA00022448"/>
    </source>
</evidence>
<dbReference type="SUPFAM" id="SSF103473">
    <property type="entry name" value="MFS general substrate transporter"/>
    <property type="match status" value="1"/>
</dbReference>
<accession>K8F3V6</accession>
<dbReference type="eggNOG" id="KOG1237">
    <property type="taxonomic scope" value="Eukaryota"/>
</dbReference>
<evidence type="ECO:0000256" key="5">
    <source>
        <dbReference type="ARBA" id="ARBA00022989"/>
    </source>
</evidence>
<name>K8F3V6_9CHLO</name>
<feature type="transmembrane region" description="Helical" evidence="8">
    <location>
        <begin position="451"/>
        <end position="471"/>
    </location>
</feature>
<dbReference type="InterPro" id="IPR050171">
    <property type="entry name" value="MFS_Transporters"/>
</dbReference>
<dbReference type="InterPro" id="IPR005279">
    <property type="entry name" value="Dipep/tripep_permease"/>
</dbReference>
<feature type="region of interest" description="Disordered" evidence="7">
    <location>
        <begin position="1"/>
        <end position="51"/>
    </location>
</feature>
<evidence type="ECO:0000313" key="9">
    <source>
        <dbReference type="EMBL" id="CCO19465.1"/>
    </source>
</evidence>
<feature type="region of interest" description="Disordered" evidence="7">
    <location>
        <begin position="624"/>
        <end position="666"/>
    </location>
</feature>
<reference evidence="9 10" key="1">
    <citation type="submission" date="2011-10" db="EMBL/GenBank/DDBJ databases">
        <authorList>
            <person name="Genoscope - CEA"/>
        </authorList>
    </citation>
    <scope>NUCLEOTIDE SEQUENCE [LARGE SCALE GENOMIC DNA]</scope>
    <source>
        <strain evidence="9 10">RCC 1105</strain>
    </source>
</reference>
<feature type="transmembrane region" description="Helical" evidence="8">
    <location>
        <begin position="414"/>
        <end position="431"/>
    </location>
</feature>
<protein>
    <submittedName>
        <fullName evidence="9">Amino acid/peptide transporter</fullName>
    </submittedName>
</protein>
<feature type="transmembrane region" description="Helical" evidence="8">
    <location>
        <begin position="144"/>
        <end position="163"/>
    </location>
</feature>
<evidence type="ECO:0000256" key="3">
    <source>
        <dbReference type="ARBA" id="ARBA00022475"/>
    </source>
</evidence>
<feature type="transmembrane region" description="Helical" evidence="8">
    <location>
        <begin position="248"/>
        <end position="270"/>
    </location>
</feature>
<feature type="compositionally biased region" description="Basic and acidic residues" evidence="7">
    <location>
        <begin position="34"/>
        <end position="43"/>
    </location>
</feature>
<dbReference type="Gene3D" id="1.20.1250.20">
    <property type="entry name" value="MFS general substrate transporter like domains"/>
    <property type="match status" value="2"/>
</dbReference>
<dbReference type="OrthoDB" id="8904098at2759"/>
<evidence type="ECO:0000256" key="6">
    <source>
        <dbReference type="ARBA" id="ARBA00023136"/>
    </source>
</evidence>
<keyword evidence="3" id="KW-1003">Cell membrane</keyword>
<keyword evidence="6 8" id="KW-0472">Membrane</keyword>
<keyword evidence="5 8" id="KW-1133">Transmembrane helix</keyword>
<evidence type="ECO:0000256" key="4">
    <source>
        <dbReference type="ARBA" id="ARBA00022692"/>
    </source>
</evidence>
<proteinExistence type="predicted"/>
<feature type="compositionally biased region" description="Low complexity" evidence="7">
    <location>
        <begin position="325"/>
        <end position="334"/>
    </location>
</feature>
<dbReference type="EMBL" id="FO082266">
    <property type="protein sequence ID" value="CCO19465.1"/>
    <property type="molecule type" value="Genomic_DNA"/>
</dbReference>
<feature type="region of interest" description="Disordered" evidence="7">
    <location>
        <begin position="318"/>
        <end position="397"/>
    </location>
</feature>
<dbReference type="Pfam" id="PF00854">
    <property type="entry name" value="PTR2"/>
    <property type="match status" value="2"/>
</dbReference>
<dbReference type="CDD" id="cd17346">
    <property type="entry name" value="MFS_DtpA_like"/>
    <property type="match status" value="1"/>
</dbReference>
<dbReference type="GeneID" id="19012137"/>
<dbReference type="PANTHER" id="PTHR23517">
    <property type="entry name" value="RESISTANCE PROTEIN MDTM, PUTATIVE-RELATED-RELATED"/>
    <property type="match status" value="1"/>
</dbReference>
<dbReference type="InterPro" id="IPR036259">
    <property type="entry name" value="MFS_trans_sf"/>
</dbReference>
<dbReference type="PANTHER" id="PTHR23517:SF15">
    <property type="entry name" value="PROTON-DEPENDENT OLIGOPEPTIDE FAMILY TRANSPORT PROTEIN"/>
    <property type="match status" value="1"/>
</dbReference>
<feature type="transmembrane region" description="Helical" evidence="8">
    <location>
        <begin position="491"/>
        <end position="512"/>
    </location>
</feature>
<evidence type="ECO:0000256" key="7">
    <source>
        <dbReference type="SAM" id="MobiDB-lite"/>
    </source>
</evidence>
<evidence type="ECO:0000256" key="8">
    <source>
        <dbReference type="SAM" id="Phobius"/>
    </source>
</evidence>
<feature type="transmembrane region" description="Helical" evidence="8">
    <location>
        <begin position="595"/>
        <end position="615"/>
    </location>
</feature>
<feature type="compositionally biased region" description="Acidic residues" evidence="7">
    <location>
        <begin position="625"/>
        <end position="634"/>
    </location>
</feature>
<dbReference type="Proteomes" id="UP000198341">
    <property type="component" value="Chromosome 13"/>
</dbReference>
<feature type="transmembrane region" description="Helical" evidence="8">
    <location>
        <begin position="169"/>
        <end position="186"/>
    </location>
</feature>
<dbReference type="RefSeq" id="XP_007509662.1">
    <property type="nucleotide sequence ID" value="XM_007509600.1"/>
</dbReference>
<feature type="compositionally biased region" description="Basic residues" evidence="7">
    <location>
        <begin position="640"/>
        <end position="650"/>
    </location>
</feature>
<feature type="transmembrane region" description="Helical" evidence="8">
    <location>
        <begin position="563"/>
        <end position="583"/>
    </location>
</feature>
<feature type="compositionally biased region" description="Acidic residues" evidence="7">
    <location>
        <begin position="351"/>
        <end position="367"/>
    </location>
</feature>
<feature type="transmembrane region" description="Helical" evidence="8">
    <location>
        <begin position="532"/>
        <end position="556"/>
    </location>
</feature>
<keyword evidence="4 8" id="KW-0812">Transmembrane</keyword>
<evidence type="ECO:0000256" key="1">
    <source>
        <dbReference type="ARBA" id="ARBA00004651"/>
    </source>
</evidence>
<organism evidence="9 10">
    <name type="scientific">Bathycoccus prasinos</name>
    <dbReference type="NCBI Taxonomy" id="41875"/>
    <lineage>
        <taxon>Eukaryota</taxon>
        <taxon>Viridiplantae</taxon>
        <taxon>Chlorophyta</taxon>
        <taxon>Mamiellophyceae</taxon>
        <taxon>Mamiellales</taxon>
        <taxon>Bathycoccaceae</taxon>
        <taxon>Bathycoccus</taxon>
    </lineage>
</organism>
<dbReference type="InterPro" id="IPR000109">
    <property type="entry name" value="POT_fam"/>
</dbReference>
<keyword evidence="2" id="KW-0813">Transport</keyword>
<sequence>MTSSRTPRRETEAALPPPPPNTFNATTTATENTARSDDNERGPLLRTRRRIPKRTRFTHNHPPGLLALSGTEIWERFSYYTTRAVLVLYARDVIFVPIDDEGEKETFVWFAWRFAKLHGVDLRHTSDISEEARRARVDAISSKLYGTYTAFVYLTPVLGGYLADFTSKHRMISIGIVLMFLGNFFVGAERNAFFLGLVLVALGNGGFKPNVSARLSEMYENKLVVSSGGFQGSERKGKRRMLLSRKDSAFGIFYCAINVGALFAPLVAGFLAERFGYQSCFLAAAVGMIFAGLVYFTFQRRLVYRGAALDIIVESRKSRRRRNNDTNNTTNNITDDSDDEERAGGSTAVESDNDTDDDNLDDDEDDALLPRNAANSDDFGGTEDAGEEEEEQQQHHQQNKLSLLHVFNENKARLTALFVVMITTIGFWAAYEQAGNALSIFIDERVSRDGVPTAAFQSINPGMILALTPVINRYWKYQSETNREPDQVMKMAIGCCLLGLANVLLAFASTNLPTGAIAEADLPPGMKLNQFWIWLYFLVATAGELYVSPVGLSFVTTAAPKEIVGFACGCWFLSAFFGNYLAGEIGSLYASAKPFAFWSAVGVLSVSVGVALALARNKIVHALKEEEEEEEEEETNSRSRGSKRRRKGRNTTRDERDASGGSNTAL</sequence>
<dbReference type="GO" id="GO:0015833">
    <property type="term" value="P:peptide transport"/>
    <property type="evidence" value="ECO:0007669"/>
    <property type="project" value="InterPro"/>
</dbReference>
<dbReference type="GO" id="GO:1904680">
    <property type="term" value="F:peptide transmembrane transporter activity"/>
    <property type="evidence" value="ECO:0007669"/>
    <property type="project" value="InterPro"/>
</dbReference>
<feature type="compositionally biased region" description="Acidic residues" evidence="7">
    <location>
        <begin position="380"/>
        <end position="391"/>
    </location>
</feature>